<feature type="domain" description="GGDEF" evidence="3">
    <location>
        <begin position="432"/>
        <end position="565"/>
    </location>
</feature>
<gene>
    <name evidence="4" type="ORF">A3840_16020</name>
</gene>
<dbReference type="InterPro" id="IPR000700">
    <property type="entry name" value="PAS-assoc_C"/>
</dbReference>
<evidence type="ECO:0000259" key="2">
    <source>
        <dbReference type="PROSITE" id="PS50113"/>
    </source>
</evidence>
<feature type="domain" description="PAC" evidence="2">
    <location>
        <begin position="216"/>
        <end position="269"/>
    </location>
</feature>
<dbReference type="AlphaFoldDB" id="A0A178HQU3"/>
<dbReference type="CDD" id="cd00130">
    <property type="entry name" value="PAS"/>
    <property type="match status" value="3"/>
</dbReference>
<dbReference type="Proteomes" id="UP000078389">
    <property type="component" value="Unassembled WGS sequence"/>
</dbReference>
<dbReference type="Gene3D" id="3.30.70.270">
    <property type="match status" value="1"/>
</dbReference>
<dbReference type="InterPro" id="IPR013656">
    <property type="entry name" value="PAS_4"/>
</dbReference>
<dbReference type="InterPro" id="IPR001610">
    <property type="entry name" value="PAC"/>
</dbReference>
<dbReference type="NCBIfam" id="TIGR00229">
    <property type="entry name" value="sensory_box"/>
    <property type="match status" value="3"/>
</dbReference>
<evidence type="ECO:0000313" key="4">
    <source>
        <dbReference type="EMBL" id="OAM74388.1"/>
    </source>
</evidence>
<feature type="domain" description="PAS" evidence="1">
    <location>
        <begin position="18"/>
        <end position="81"/>
    </location>
</feature>
<dbReference type="FunFam" id="3.30.70.270:FF:000001">
    <property type="entry name" value="Diguanylate cyclase domain protein"/>
    <property type="match status" value="1"/>
</dbReference>
<feature type="domain" description="PAS" evidence="1">
    <location>
        <begin position="270"/>
        <end position="315"/>
    </location>
</feature>
<reference evidence="4 5" key="1">
    <citation type="submission" date="2016-03" db="EMBL/GenBank/DDBJ databases">
        <title>Genome sequencing of Devosia sp. S37.</title>
        <authorList>
            <person name="Mohd Nor M."/>
        </authorList>
    </citation>
    <scope>NUCLEOTIDE SEQUENCE [LARGE SCALE GENOMIC DNA]</scope>
    <source>
        <strain evidence="4 5">S37</strain>
    </source>
</reference>
<sequence>MGDPAIHPLGGGRMATAVLDAAPVGMLLVGGEGAVLYSNRAFSEMVGYVPAGEHPFAFLDMVHEDERLALRLQLERLARGEAGAWRGECRFRHADRAFLWFMVAAKLLEGEAGAPGALIVQLTNIELQKKAEQALAYSEARWNSALESARQGVWDYDLRRDRMFYSRMWRVLRGIPADEDVGTDHDANWLDRIHPDDRDWVRSVARKQGEGVEGYDTLEYRERTRDGRYVWILSRGKPIEWDEDGNVLRAVGTDTDITHLKTIELELAAEKERLRVTLESIADGMISADAEGRVAFMNAAAEQLTGMPAAQARGRPVDAVFRLRSDQSGALLDCPVRCCFERGEPVRVEHDAILLGHDGAERDISCTAAPVLAKGGATLGAVLVFQDVTQSRALQKQLAHTASHDALTGLANRAAFEHVLEATIQAGRANGRTSSLIYVDLDHFKPVNDNAGHAAGDALLKQVAQTIRESCRAHDLVARIGGDEFAVILEGCPPEAGRQVAGKIVRAIGALVFPWAGREYRIGASAGLTMVSAEPSSPLGFMGEADAACYAAKAEGRGRAVAFGDMLDPLSRNRR</sequence>
<dbReference type="InterPro" id="IPR000160">
    <property type="entry name" value="GGDEF_dom"/>
</dbReference>
<feature type="domain" description="PAS" evidence="1">
    <location>
        <begin position="138"/>
        <end position="207"/>
    </location>
</feature>
<dbReference type="PANTHER" id="PTHR44757:SF4">
    <property type="entry name" value="DIGUANYLATE CYCLASE DGCE-RELATED"/>
    <property type="match status" value="1"/>
</dbReference>
<comment type="caution">
    <text evidence="4">The sequence shown here is derived from an EMBL/GenBank/DDBJ whole genome shotgun (WGS) entry which is preliminary data.</text>
</comment>
<protein>
    <recommendedName>
        <fullName evidence="6">Diguanylate cyclase</fullName>
    </recommendedName>
</protein>
<dbReference type="SUPFAM" id="SSF55073">
    <property type="entry name" value="Nucleotide cyclase"/>
    <property type="match status" value="1"/>
</dbReference>
<dbReference type="InterPro" id="IPR013655">
    <property type="entry name" value="PAS_fold_3"/>
</dbReference>
<dbReference type="InterPro" id="IPR052155">
    <property type="entry name" value="Biofilm_reg_signaling"/>
</dbReference>
<dbReference type="PROSITE" id="PS50113">
    <property type="entry name" value="PAC"/>
    <property type="match status" value="2"/>
</dbReference>
<dbReference type="SMART" id="SM00091">
    <property type="entry name" value="PAS"/>
    <property type="match status" value="3"/>
</dbReference>
<evidence type="ECO:0008006" key="6">
    <source>
        <dbReference type="Google" id="ProtNLM"/>
    </source>
</evidence>
<dbReference type="SMART" id="SM00086">
    <property type="entry name" value="PAC"/>
    <property type="match status" value="3"/>
</dbReference>
<evidence type="ECO:0000259" key="1">
    <source>
        <dbReference type="PROSITE" id="PS50112"/>
    </source>
</evidence>
<dbReference type="InterPro" id="IPR043128">
    <property type="entry name" value="Rev_trsase/Diguanyl_cyclase"/>
</dbReference>
<dbReference type="Pfam" id="PF08448">
    <property type="entry name" value="PAS_4"/>
    <property type="match status" value="1"/>
</dbReference>
<dbReference type="Pfam" id="PF08447">
    <property type="entry name" value="PAS_3"/>
    <property type="match status" value="2"/>
</dbReference>
<evidence type="ECO:0000259" key="3">
    <source>
        <dbReference type="PROSITE" id="PS50887"/>
    </source>
</evidence>
<dbReference type="CDD" id="cd01949">
    <property type="entry name" value="GGDEF"/>
    <property type="match status" value="1"/>
</dbReference>
<dbReference type="PROSITE" id="PS50887">
    <property type="entry name" value="GGDEF"/>
    <property type="match status" value="1"/>
</dbReference>
<organism evidence="4 5">
    <name type="scientific">Devosia elaeis</name>
    <dbReference type="NCBI Taxonomy" id="1770058"/>
    <lineage>
        <taxon>Bacteria</taxon>
        <taxon>Pseudomonadati</taxon>
        <taxon>Pseudomonadota</taxon>
        <taxon>Alphaproteobacteria</taxon>
        <taxon>Hyphomicrobiales</taxon>
        <taxon>Devosiaceae</taxon>
        <taxon>Devosia</taxon>
    </lineage>
</organism>
<dbReference type="EMBL" id="LVVY01000122">
    <property type="protein sequence ID" value="OAM74388.1"/>
    <property type="molecule type" value="Genomic_DNA"/>
</dbReference>
<dbReference type="Gene3D" id="3.30.450.20">
    <property type="entry name" value="PAS domain"/>
    <property type="match status" value="3"/>
</dbReference>
<dbReference type="SMART" id="SM00267">
    <property type="entry name" value="GGDEF"/>
    <property type="match status" value="1"/>
</dbReference>
<dbReference type="STRING" id="1770058.A3840_16020"/>
<proteinExistence type="predicted"/>
<dbReference type="NCBIfam" id="TIGR00254">
    <property type="entry name" value="GGDEF"/>
    <property type="match status" value="1"/>
</dbReference>
<feature type="domain" description="PAC" evidence="2">
    <location>
        <begin position="348"/>
        <end position="400"/>
    </location>
</feature>
<dbReference type="PANTHER" id="PTHR44757">
    <property type="entry name" value="DIGUANYLATE CYCLASE DGCP"/>
    <property type="match status" value="1"/>
</dbReference>
<evidence type="ECO:0000313" key="5">
    <source>
        <dbReference type="Proteomes" id="UP000078389"/>
    </source>
</evidence>
<dbReference type="SUPFAM" id="SSF55785">
    <property type="entry name" value="PYP-like sensor domain (PAS domain)"/>
    <property type="match status" value="3"/>
</dbReference>
<accession>A0A178HQU3</accession>
<dbReference type="InterPro" id="IPR035965">
    <property type="entry name" value="PAS-like_dom_sf"/>
</dbReference>
<dbReference type="InterPro" id="IPR029787">
    <property type="entry name" value="Nucleotide_cyclase"/>
</dbReference>
<dbReference type="Pfam" id="PF00990">
    <property type="entry name" value="GGDEF"/>
    <property type="match status" value="1"/>
</dbReference>
<dbReference type="GO" id="GO:0003824">
    <property type="term" value="F:catalytic activity"/>
    <property type="evidence" value="ECO:0007669"/>
    <property type="project" value="UniProtKB-ARBA"/>
</dbReference>
<keyword evidence="5" id="KW-1185">Reference proteome</keyword>
<dbReference type="InterPro" id="IPR000014">
    <property type="entry name" value="PAS"/>
</dbReference>
<dbReference type="PROSITE" id="PS50112">
    <property type="entry name" value="PAS"/>
    <property type="match status" value="3"/>
</dbReference>
<name>A0A178HQU3_9HYPH</name>